<accession>A0ABS9Z246</accession>
<evidence type="ECO:0000313" key="3">
    <source>
        <dbReference type="EMBL" id="MCI4681395.1"/>
    </source>
</evidence>
<dbReference type="PANTHER" id="PTHR33606:SF3">
    <property type="entry name" value="PROTEIN YCII"/>
    <property type="match status" value="1"/>
</dbReference>
<dbReference type="Pfam" id="PF03795">
    <property type="entry name" value="YCII"/>
    <property type="match status" value="1"/>
</dbReference>
<evidence type="ECO:0000259" key="2">
    <source>
        <dbReference type="Pfam" id="PF03795"/>
    </source>
</evidence>
<protein>
    <submittedName>
        <fullName evidence="3">YciI family protein</fullName>
    </submittedName>
</protein>
<dbReference type="Gene3D" id="3.30.70.1060">
    <property type="entry name" value="Dimeric alpha+beta barrel"/>
    <property type="match status" value="1"/>
</dbReference>
<dbReference type="RefSeq" id="WP_243065465.1">
    <property type="nucleotide sequence ID" value="NZ_JAIVFK010000011.1"/>
</dbReference>
<keyword evidence="4" id="KW-1185">Reference proteome</keyword>
<comment type="caution">
    <text evidence="3">The sequence shown here is derived from an EMBL/GenBank/DDBJ whole genome shotgun (WGS) entry which is preliminary data.</text>
</comment>
<evidence type="ECO:0000313" key="4">
    <source>
        <dbReference type="Proteomes" id="UP001139104"/>
    </source>
</evidence>
<name>A0ABS9Z246_9HYPH</name>
<proteinExistence type="inferred from homology"/>
<dbReference type="EMBL" id="JAIVFP010000001">
    <property type="protein sequence ID" value="MCI4681395.1"/>
    <property type="molecule type" value="Genomic_DNA"/>
</dbReference>
<dbReference type="InterPro" id="IPR005545">
    <property type="entry name" value="YCII"/>
</dbReference>
<feature type="domain" description="YCII-related" evidence="2">
    <location>
        <begin position="1"/>
        <end position="86"/>
    </location>
</feature>
<organism evidence="3 4">
    <name type="scientific">Candidatus Rhodoblastus alkanivorans</name>
    <dbReference type="NCBI Taxonomy" id="2954117"/>
    <lineage>
        <taxon>Bacteria</taxon>
        <taxon>Pseudomonadati</taxon>
        <taxon>Pseudomonadota</taxon>
        <taxon>Alphaproteobacteria</taxon>
        <taxon>Hyphomicrobiales</taxon>
        <taxon>Rhodoblastaceae</taxon>
        <taxon>Rhodoblastus</taxon>
    </lineage>
</organism>
<dbReference type="SUPFAM" id="SSF54909">
    <property type="entry name" value="Dimeric alpha+beta barrel"/>
    <property type="match status" value="1"/>
</dbReference>
<dbReference type="Proteomes" id="UP001139104">
    <property type="component" value="Unassembled WGS sequence"/>
</dbReference>
<gene>
    <name evidence="3" type="ORF">K2U94_01185</name>
</gene>
<sequence>MHFVAICLDKPDSLAIRLENRAAHLAFLGEKTEIVKLAGPFLDPAGQPCGSMLVLDCPDELFARDFLASDPYARAGLFASVELRPYKPVLGTYLS</sequence>
<dbReference type="InterPro" id="IPR051807">
    <property type="entry name" value="Sec-metab_biosynth-assoc"/>
</dbReference>
<reference evidence="3" key="1">
    <citation type="journal article" date="2022" name="ISME J.">
        <title>Identification of active gaseous-alkane degraders at natural gas seeps.</title>
        <authorList>
            <person name="Farhan Ul Haque M."/>
            <person name="Hernandez M."/>
            <person name="Crombie A.T."/>
            <person name="Murrell J.C."/>
        </authorList>
    </citation>
    <scope>NUCLEOTIDE SEQUENCE</scope>
    <source>
        <strain evidence="3">PC2</strain>
    </source>
</reference>
<evidence type="ECO:0000256" key="1">
    <source>
        <dbReference type="ARBA" id="ARBA00007689"/>
    </source>
</evidence>
<dbReference type="InterPro" id="IPR011008">
    <property type="entry name" value="Dimeric_a/b-barrel"/>
</dbReference>
<comment type="similarity">
    <text evidence="1">Belongs to the YciI family.</text>
</comment>
<dbReference type="PANTHER" id="PTHR33606">
    <property type="entry name" value="PROTEIN YCII"/>
    <property type="match status" value="1"/>
</dbReference>